<dbReference type="InterPro" id="IPR027444">
    <property type="entry name" value="H-NS_C_dom"/>
</dbReference>
<evidence type="ECO:0000256" key="5">
    <source>
        <dbReference type="SAM" id="MobiDB-lite"/>
    </source>
</evidence>
<dbReference type="GO" id="GO:0003681">
    <property type="term" value="F:bent DNA binding"/>
    <property type="evidence" value="ECO:0007669"/>
    <property type="project" value="TreeGrafter"/>
</dbReference>
<dbReference type="GO" id="GO:0009295">
    <property type="term" value="C:nucleoid"/>
    <property type="evidence" value="ECO:0007669"/>
    <property type="project" value="UniProtKB-SubCell"/>
</dbReference>
<evidence type="ECO:0000256" key="2">
    <source>
        <dbReference type="ARBA" id="ARBA00010610"/>
    </source>
</evidence>
<accession>A0A4S8F9Z2</accession>
<comment type="similarity">
    <text evidence="2">Belongs to the histone-like protein H-NS family.</text>
</comment>
<dbReference type="SMART" id="SM00528">
    <property type="entry name" value="HNS"/>
    <property type="match status" value="1"/>
</dbReference>
<keyword evidence="8" id="KW-1185">Reference proteome</keyword>
<name>A0A4S8F9Z2_9BURK</name>
<dbReference type="Gene3D" id="4.10.430.30">
    <property type="match status" value="1"/>
</dbReference>
<dbReference type="SUPFAM" id="SSF81273">
    <property type="entry name" value="H-NS histone-like proteins"/>
    <property type="match status" value="1"/>
</dbReference>
<keyword evidence="3" id="KW-0963">Cytoplasm</keyword>
<protein>
    <submittedName>
        <fullName evidence="7">H-NS histone family protein</fullName>
    </submittedName>
</protein>
<dbReference type="GO" id="GO:0005829">
    <property type="term" value="C:cytosol"/>
    <property type="evidence" value="ECO:0007669"/>
    <property type="project" value="TreeGrafter"/>
</dbReference>
<dbReference type="EMBL" id="STFG01000004">
    <property type="protein sequence ID" value="THU03655.1"/>
    <property type="molecule type" value="Genomic_DNA"/>
</dbReference>
<evidence type="ECO:0000313" key="7">
    <source>
        <dbReference type="EMBL" id="THU03655.1"/>
    </source>
</evidence>
<dbReference type="AlphaFoldDB" id="A0A4S8F9Z2"/>
<dbReference type="Pfam" id="PF00816">
    <property type="entry name" value="Histone_HNS"/>
    <property type="match status" value="1"/>
</dbReference>
<comment type="subcellular location">
    <subcellularLocation>
        <location evidence="1">Cytoplasm</location>
        <location evidence="1">Nucleoid</location>
    </subcellularLocation>
</comment>
<evidence type="ECO:0000256" key="3">
    <source>
        <dbReference type="ARBA" id="ARBA00022490"/>
    </source>
</evidence>
<proteinExistence type="inferred from homology"/>
<gene>
    <name evidence="7" type="ORF">E9531_05555</name>
</gene>
<dbReference type="GO" id="GO:0001217">
    <property type="term" value="F:DNA-binding transcription repressor activity"/>
    <property type="evidence" value="ECO:0007669"/>
    <property type="project" value="TreeGrafter"/>
</dbReference>
<dbReference type="GO" id="GO:0003680">
    <property type="term" value="F:minor groove of adenine-thymine-rich DNA binding"/>
    <property type="evidence" value="ECO:0007669"/>
    <property type="project" value="TreeGrafter"/>
</dbReference>
<evidence type="ECO:0000313" key="8">
    <source>
        <dbReference type="Proteomes" id="UP000308917"/>
    </source>
</evidence>
<feature type="domain" description="DNA-binding protein H-NS-like C-terminal" evidence="6">
    <location>
        <begin position="58"/>
        <end position="97"/>
    </location>
</feature>
<evidence type="ECO:0000256" key="4">
    <source>
        <dbReference type="ARBA" id="ARBA00023125"/>
    </source>
</evidence>
<keyword evidence="4" id="KW-0238">DNA-binding</keyword>
<organism evidence="7 8">
    <name type="scientific">Lampropedia puyangensis</name>
    <dbReference type="NCBI Taxonomy" id="1330072"/>
    <lineage>
        <taxon>Bacteria</taxon>
        <taxon>Pseudomonadati</taxon>
        <taxon>Pseudomonadota</taxon>
        <taxon>Betaproteobacteria</taxon>
        <taxon>Burkholderiales</taxon>
        <taxon>Comamonadaceae</taxon>
        <taxon>Lampropedia</taxon>
    </lineage>
</organism>
<comment type="caution">
    <text evidence="7">The sequence shown here is derived from an EMBL/GenBank/DDBJ whole genome shotgun (WGS) entry which is preliminary data.</text>
</comment>
<dbReference type="OrthoDB" id="5297879at2"/>
<dbReference type="PANTHER" id="PTHR38097:SF2">
    <property type="entry name" value="DNA-BINDING PROTEIN STPA"/>
    <property type="match status" value="1"/>
</dbReference>
<dbReference type="RefSeq" id="WP_136572763.1">
    <property type="nucleotide sequence ID" value="NZ_STFG01000004.1"/>
</dbReference>
<evidence type="ECO:0000259" key="6">
    <source>
        <dbReference type="SMART" id="SM00528"/>
    </source>
</evidence>
<dbReference type="Proteomes" id="UP000308917">
    <property type="component" value="Unassembled WGS sequence"/>
</dbReference>
<reference evidence="7 8" key="1">
    <citation type="journal article" date="2015" name="Antonie Van Leeuwenhoek">
        <title>Lampropedia puyangensis sp. nov., isolated from symptomatic bark of Populus ? euramericana canker and emended description of Lampropedia hyalina (Ehrenberg 1832) Lee et al. 2004.</title>
        <authorList>
            <person name="Li Y."/>
            <person name="Wang T."/>
            <person name="Piao C.G."/>
            <person name="Wang L.F."/>
            <person name="Tian G.Z."/>
            <person name="Zhu T.H."/>
            <person name="Guo M.W."/>
        </authorList>
    </citation>
    <scope>NUCLEOTIDE SEQUENCE [LARGE SCALE GENOMIC DNA]</scope>
    <source>
        <strain evidence="7 8">2-bin</strain>
    </source>
</reference>
<dbReference type="PANTHER" id="PTHR38097">
    <property type="match status" value="1"/>
</dbReference>
<dbReference type="GO" id="GO:0032993">
    <property type="term" value="C:protein-DNA complex"/>
    <property type="evidence" value="ECO:0007669"/>
    <property type="project" value="TreeGrafter"/>
</dbReference>
<feature type="region of interest" description="Disordered" evidence="5">
    <location>
        <begin position="74"/>
        <end position="97"/>
    </location>
</feature>
<sequence>MSQLDALIQQREALDQQINAMRQQARADALAQIHALVQQFELSPADIFGGPKNSRSSATAGKKVAAKYLNKETGETWTGRGKPPRWIQGQDREAFKI</sequence>
<evidence type="ECO:0000256" key="1">
    <source>
        <dbReference type="ARBA" id="ARBA00004453"/>
    </source>
</evidence>
<dbReference type="GO" id="GO:0000976">
    <property type="term" value="F:transcription cis-regulatory region binding"/>
    <property type="evidence" value="ECO:0007669"/>
    <property type="project" value="TreeGrafter"/>
</dbReference>